<evidence type="ECO:0000313" key="2">
    <source>
        <dbReference type="Proteomes" id="UP000325315"/>
    </source>
</evidence>
<dbReference type="EMBL" id="SMMG02000002">
    <property type="protein sequence ID" value="KAA3483040.1"/>
    <property type="molecule type" value="Genomic_DNA"/>
</dbReference>
<evidence type="ECO:0000313" key="1">
    <source>
        <dbReference type="EMBL" id="KAA3483040.1"/>
    </source>
</evidence>
<protein>
    <submittedName>
        <fullName evidence="1">RING-H2 finger protein ATL63</fullName>
    </submittedName>
</protein>
<reference evidence="2" key="1">
    <citation type="journal article" date="2019" name="Plant Biotechnol. J.">
        <title>Genome sequencing of the Australian wild diploid species Gossypium australe highlights disease resistance and delayed gland morphogenesis.</title>
        <authorList>
            <person name="Cai Y."/>
            <person name="Cai X."/>
            <person name="Wang Q."/>
            <person name="Wang P."/>
            <person name="Zhang Y."/>
            <person name="Cai C."/>
            <person name="Xu Y."/>
            <person name="Wang K."/>
            <person name="Zhou Z."/>
            <person name="Wang C."/>
            <person name="Geng S."/>
            <person name="Li B."/>
            <person name="Dong Q."/>
            <person name="Hou Y."/>
            <person name="Wang H."/>
            <person name="Ai P."/>
            <person name="Liu Z."/>
            <person name="Yi F."/>
            <person name="Sun M."/>
            <person name="An G."/>
            <person name="Cheng J."/>
            <person name="Zhang Y."/>
            <person name="Shi Q."/>
            <person name="Xie Y."/>
            <person name="Shi X."/>
            <person name="Chang Y."/>
            <person name="Huang F."/>
            <person name="Chen Y."/>
            <person name="Hong S."/>
            <person name="Mi L."/>
            <person name="Sun Q."/>
            <person name="Zhang L."/>
            <person name="Zhou B."/>
            <person name="Peng R."/>
            <person name="Zhang X."/>
            <person name="Liu F."/>
        </authorList>
    </citation>
    <scope>NUCLEOTIDE SEQUENCE [LARGE SCALE GENOMIC DNA]</scope>
    <source>
        <strain evidence="2">cv. PA1801</strain>
    </source>
</reference>
<keyword evidence="2" id="KW-1185">Reference proteome</keyword>
<dbReference type="OrthoDB" id="694103at2759"/>
<accession>A0A5B6WMS4</accession>
<proteinExistence type="predicted"/>
<organism evidence="1 2">
    <name type="scientific">Gossypium australe</name>
    <dbReference type="NCBI Taxonomy" id="47621"/>
    <lineage>
        <taxon>Eukaryota</taxon>
        <taxon>Viridiplantae</taxon>
        <taxon>Streptophyta</taxon>
        <taxon>Embryophyta</taxon>
        <taxon>Tracheophyta</taxon>
        <taxon>Spermatophyta</taxon>
        <taxon>Magnoliopsida</taxon>
        <taxon>eudicotyledons</taxon>
        <taxon>Gunneridae</taxon>
        <taxon>Pentapetalae</taxon>
        <taxon>rosids</taxon>
        <taxon>malvids</taxon>
        <taxon>Malvales</taxon>
        <taxon>Malvaceae</taxon>
        <taxon>Malvoideae</taxon>
        <taxon>Gossypium</taxon>
    </lineage>
</organism>
<sequence length="167" mass="19637">MVQGTIMRSTITTDNFKINPTMIQMIQNNFKFQGIMTEDLSQHLKRFLQLCDTFKYNRVINDVICLRTKVHYNMRRTCKKVPTKQYGPTKKGDCYVQTVRERVFVKLVSIKCPHPGLLEWLRLQIFYNVLDVHARSGLDRVAEGTLMNLTYEDAYELIENMDMNSCQ</sequence>
<dbReference type="AlphaFoldDB" id="A0A5B6WMS4"/>
<name>A0A5B6WMS4_9ROSI</name>
<gene>
    <name evidence="1" type="ORF">EPI10_005238</name>
</gene>
<comment type="caution">
    <text evidence="1">The sequence shown here is derived from an EMBL/GenBank/DDBJ whole genome shotgun (WGS) entry which is preliminary data.</text>
</comment>
<dbReference type="Proteomes" id="UP000325315">
    <property type="component" value="Unassembled WGS sequence"/>
</dbReference>